<name>Q9KFW6_HALH5</name>
<keyword evidence="1" id="KW-0472">Membrane</keyword>
<proteinExistence type="predicted"/>
<evidence type="ECO:0000313" key="3">
    <source>
        <dbReference type="Proteomes" id="UP000001258"/>
    </source>
</evidence>
<dbReference type="OrthoDB" id="8479580at2"/>
<dbReference type="InterPro" id="IPR020509">
    <property type="entry name" value="Uncharacterised_YnzE"/>
</dbReference>
<dbReference type="RefSeq" id="WP_010896534.1">
    <property type="nucleotide sequence ID" value="NC_002570.2"/>
</dbReference>
<sequence>MFFLLWGVLVWLGATGVFKLAGHFFFSPENPTLMILSYLLVIPLILVLTLPLYKWKQLNDHEKLKAAIFIALPGMLLDVIVMVT</sequence>
<dbReference type="PIR" id="B83694">
    <property type="entry name" value="B83694"/>
</dbReference>
<dbReference type="Proteomes" id="UP000001258">
    <property type="component" value="Chromosome"/>
</dbReference>
<dbReference type="STRING" id="272558.gene:10726207"/>
<protein>
    <submittedName>
        <fullName evidence="2">BH0354 protein</fullName>
    </submittedName>
</protein>
<reference evidence="2 3" key="1">
    <citation type="journal article" date="2000" name="Nucleic Acids Res.">
        <title>Complete genome sequence of the alkaliphilic bacterium Bacillus halodurans and genomic sequence comparison with Bacillus subtilis.</title>
        <authorList>
            <person name="Takami H."/>
            <person name="Nakasone K."/>
            <person name="Takaki Y."/>
            <person name="Maeno G."/>
            <person name="Sasaki R."/>
            <person name="Masui N."/>
            <person name="Fuji F."/>
            <person name="Hirama C."/>
            <person name="Nakamura Y."/>
            <person name="Ogasawara N."/>
            <person name="Kuhara S."/>
            <person name="Horikoshi K."/>
        </authorList>
    </citation>
    <scope>NUCLEOTIDE SEQUENCE [LARGE SCALE GENOMIC DNA]</scope>
    <source>
        <strain evidence="3">ATCC BAA-125 / DSM 18197 / FERM 7344 / JCM 9153 / C-125</strain>
    </source>
</reference>
<accession>Q9KFW6</accession>
<dbReference type="EMBL" id="BA000004">
    <property type="protein sequence ID" value="BAB04073.1"/>
    <property type="molecule type" value="Genomic_DNA"/>
</dbReference>
<dbReference type="AlphaFoldDB" id="Q9KFW6"/>
<feature type="transmembrane region" description="Helical" evidence="1">
    <location>
        <begin position="35"/>
        <end position="53"/>
    </location>
</feature>
<evidence type="ECO:0000313" key="2">
    <source>
        <dbReference type="EMBL" id="BAB04073.1"/>
    </source>
</evidence>
<organism evidence="2 3">
    <name type="scientific">Halalkalibacterium halodurans (strain ATCC BAA-125 / DSM 18197 / FERM 7344 / JCM 9153 / C-125)</name>
    <name type="common">Bacillus halodurans</name>
    <dbReference type="NCBI Taxonomy" id="272558"/>
    <lineage>
        <taxon>Bacteria</taxon>
        <taxon>Bacillati</taxon>
        <taxon>Bacillota</taxon>
        <taxon>Bacilli</taxon>
        <taxon>Bacillales</taxon>
        <taxon>Bacillaceae</taxon>
        <taxon>Halalkalibacterium (ex Joshi et al. 2022)</taxon>
    </lineage>
</organism>
<evidence type="ECO:0000256" key="1">
    <source>
        <dbReference type="SAM" id="Phobius"/>
    </source>
</evidence>
<gene>
    <name evidence="2" type="ordered locus">BH0354</name>
</gene>
<keyword evidence="3" id="KW-1185">Reference proteome</keyword>
<dbReference type="eggNOG" id="ENOG5033763">
    <property type="taxonomic scope" value="Bacteria"/>
</dbReference>
<keyword evidence="1" id="KW-0812">Transmembrane</keyword>
<keyword evidence="1" id="KW-1133">Transmembrane helix</keyword>
<dbReference type="HOGENOM" id="CLU_2520677_0_0_9"/>
<dbReference type="Pfam" id="PF17329">
    <property type="entry name" value="DUF5367"/>
    <property type="match status" value="1"/>
</dbReference>
<feature type="transmembrane region" description="Helical" evidence="1">
    <location>
        <begin position="65"/>
        <end position="83"/>
    </location>
</feature>
<dbReference type="KEGG" id="bha:BH0354"/>